<dbReference type="Pfam" id="PF16198">
    <property type="entry name" value="TruB_C_2"/>
    <property type="match status" value="1"/>
</dbReference>
<dbReference type="CDD" id="cd02573">
    <property type="entry name" value="PseudoU_synth_EcTruB"/>
    <property type="match status" value="1"/>
</dbReference>
<dbReference type="InterPro" id="IPR036974">
    <property type="entry name" value="PUA_sf"/>
</dbReference>
<dbReference type="Proteomes" id="UP000185628">
    <property type="component" value="Unassembled WGS sequence"/>
</dbReference>
<dbReference type="SUPFAM" id="SSF55120">
    <property type="entry name" value="Pseudouridine synthase"/>
    <property type="match status" value="1"/>
</dbReference>
<dbReference type="InterPro" id="IPR032819">
    <property type="entry name" value="TruB_C"/>
</dbReference>
<organism evidence="9 10">
    <name type="scientific">Bowdeniella nasicola</name>
    <dbReference type="NCBI Taxonomy" id="208480"/>
    <lineage>
        <taxon>Bacteria</taxon>
        <taxon>Bacillati</taxon>
        <taxon>Actinomycetota</taxon>
        <taxon>Actinomycetes</taxon>
        <taxon>Actinomycetales</taxon>
        <taxon>Actinomycetaceae</taxon>
        <taxon>Bowdeniella</taxon>
    </lineage>
</organism>
<dbReference type="EMBL" id="MQVR01000001">
    <property type="protein sequence ID" value="OKL55156.1"/>
    <property type="molecule type" value="Genomic_DNA"/>
</dbReference>
<comment type="caution">
    <text evidence="9">The sequence shown here is derived from an EMBL/GenBank/DDBJ whole genome shotgun (WGS) entry which is preliminary data.</text>
</comment>
<feature type="domain" description="Pseudouridine synthase II N-terminal" evidence="6">
    <location>
        <begin position="27"/>
        <end position="185"/>
    </location>
</feature>
<evidence type="ECO:0000256" key="2">
    <source>
        <dbReference type="ARBA" id="ARBA00005642"/>
    </source>
</evidence>
<evidence type="ECO:0000256" key="5">
    <source>
        <dbReference type="HAMAP-Rule" id="MF_01080"/>
    </source>
</evidence>
<feature type="domain" description="tRNA pseudouridylate synthase B C-terminal" evidence="8">
    <location>
        <begin position="186"/>
        <end position="222"/>
    </location>
</feature>
<dbReference type="GO" id="GO:0003723">
    <property type="term" value="F:RNA binding"/>
    <property type="evidence" value="ECO:0007669"/>
    <property type="project" value="InterPro"/>
</dbReference>
<gene>
    <name evidence="5" type="primary">truB</name>
    <name evidence="9" type="ORF">BSZ39_00170</name>
</gene>
<feature type="domain" description="tRNA pseudouridine synthase II TruB subfamily 2 C-terminal" evidence="7">
    <location>
        <begin position="238"/>
        <end position="291"/>
    </location>
</feature>
<name>A0A1Q5Q5S1_9ACTO</name>
<keyword evidence="3 5" id="KW-0819">tRNA processing</keyword>
<reference evidence="10" key="1">
    <citation type="submission" date="2016-12" db="EMBL/GenBank/DDBJ databases">
        <authorList>
            <person name="Meng X."/>
        </authorList>
    </citation>
    <scope>NUCLEOTIDE SEQUENCE [LARGE SCALE GENOMIC DNA]</scope>
    <source>
        <strain evidence="10">DSM 19116</strain>
    </source>
</reference>
<evidence type="ECO:0000256" key="4">
    <source>
        <dbReference type="ARBA" id="ARBA00023235"/>
    </source>
</evidence>
<feature type="active site" description="Nucleophile" evidence="5">
    <location>
        <position position="42"/>
    </location>
</feature>
<protein>
    <recommendedName>
        <fullName evidence="5">tRNA pseudouridine synthase B</fullName>
        <ecNumber evidence="5">5.4.99.25</ecNumber>
    </recommendedName>
    <alternativeName>
        <fullName evidence="5">tRNA pseudouridine(55) synthase</fullName>
        <shortName evidence="5">Psi55 synthase</shortName>
    </alternativeName>
    <alternativeName>
        <fullName evidence="5">tRNA pseudouridylate synthase</fullName>
    </alternativeName>
    <alternativeName>
        <fullName evidence="5">tRNA-uridine isomerase</fullName>
    </alternativeName>
</protein>
<sequence length="294" mass="30680">MSNGPSGFVLVNKPAGPTSHGVVAALRRSLATRKVGHAGTLDPMATGLLIAGVGRATRLLTYLVGLDKAYTATIRLGEATTTDDAEGELMAATDAFRVTDAQILAALQAFRGEIMQRPTRVSAIKVDGKRAYDRVRAGEDVEIAARPVTIHELEVLSGPTPATGAGGGGVVDLDVRVRVSSGTYIRAIARDLGEALGVGGHLTRLERTSVGPFTLADASELEAPELLEPLGVMGRVLPVCEVDDGEAKDLAQGRFIAPRDFAGEFALAAHAGSLIAVVTVREGRTRPVLVMEAQ</sequence>
<dbReference type="GO" id="GO:0031119">
    <property type="term" value="P:tRNA pseudouridine synthesis"/>
    <property type="evidence" value="ECO:0007669"/>
    <property type="project" value="UniProtKB-UniRule"/>
</dbReference>
<dbReference type="Pfam" id="PF09142">
    <property type="entry name" value="TruB_C"/>
    <property type="match status" value="1"/>
</dbReference>
<evidence type="ECO:0000256" key="1">
    <source>
        <dbReference type="ARBA" id="ARBA00000385"/>
    </source>
</evidence>
<accession>A0A1Q5Q5S1</accession>
<evidence type="ECO:0000259" key="6">
    <source>
        <dbReference type="Pfam" id="PF01509"/>
    </source>
</evidence>
<dbReference type="RefSeq" id="WP_073715382.1">
    <property type="nucleotide sequence ID" value="NZ_MQVR01000001.1"/>
</dbReference>
<dbReference type="GO" id="GO:0160148">
    <property type="term" value="F:tRNA pseudouridine(55) synthase activity"/>
    <property type="evidence" value="ECO:0007669"/>
    <property type="project" value="UniProtKB-EC"/>
</dbReference>
<dbReference type="AlphaFoldDB" id="A0A1Q5Q5S1"/>
<dbReference type="InterPro" id="IPR014780">
    <property type="entry name" value="tRNA_psdUridine_synth_TruB"/>
</dbReference>
<keyword evidence="4 5" id="KW-0413">Isomerase</keyword>
<keyword evidence="10" id="KW-1185">Reference proteome</keyword>
<proteinExistence type="inferred from homology"/>
<dbReference type="NCBIfam" id="TIGR00431">
    <property type="entry name" value="TruB"/>
    <property type="match status" value="1"/>
</dbReference>
<comment type="catalytic activity">
    <reaction evidence="1 5">
        <text>uridine(55) in tRNA = pseudouridine(55) in tRNA</text>
        <dbReference type="Rhea" id="RHEA:42532"/>
        <dbReference type="Rhea" id="RHEA-COMP:10101"/>
        <dbReference type="Rhea" id="RHEA-COMP:10102"/>
        <dbReference type="ChEBI" id="CHEBI:65314"/>
        <dbReference type="ChEBI" id="CHEBI:65315"/>
        <dbReference type="EC" id="5.4.99.25"/>
    </reaction>
</comment>
<dbReference type="GO" id="GO:1990481">
    <property type="term" value="P:mRNA pseudouridine synthesis"/>
    <property type="evidence" value="ECO:0007669"/>
    <property type="project" value="TreeGrafter"/>
</dbReference>
<dbReference type="PANTHER" id="PTHR13767">
    <property type="entry name" value="TRNA-PSEUDOURIDINE SYNTHASE"/>
    <property type="match status" value="1"/>
</dbReference>
<dbReference type="InterPro" id="IPR015947">
    <property type="entry name" value="PUA-like_sf"/>
</dbReference>
<dbReference type="HAMAP" id="MF_01080">
    <property type="entry name" value="TruB_bact"/>
    <property type="match status" value="1"/>
</dbReference>
<dbReference type="EC" id="5.4.99.25" evidence="5"/>
<evidence type="ECO:0000259" key="8">
    <source>
        <dbReference type="Pfam" id="PF16198"/>
    </source>
</evidence>
<dbReference type="InterPro" id="IPR002501">
    <property type="entry name" value="PsdUridine_synth_N"/>
</dbReference>
<dbReference type="InterPro" id="IPR015225">
    <property type="entry name" value="tRNA_psdUridine_synth_fam2_C"/>
</dbReference>
<evidence type="ECO:0000259" key="7">
    <source>
        <dbReference type="Pfam" id="PF09142"/>
    </source>
</evidence>
<dbReference type="PANTHER" id="PTHR13767:SF2">
    <property type="entry name" value="PSEUDOURIDYLATE SYNTHASE TRUB1"/>
    <property type="match status" value="1"/>
</dbReference>
<dbReference type="Pfam" id="PF01509">
    <property type="entry name" value="TruB_N"/>
    <property type="match status" value="1"/>
</dbReference>
<evidence type="ECO:0000313" key="10">
    <source>
        <dbReference type="Proteomes" id="UP000185628"/>
    </source>
</evidence>
<dbReference type="InterPro" id="IPR020103">
    <property type="entry name" value="PsdUridine_synth_cat_dom_sf"/>
</dbReference>
<dbReference type="SUPFAM" id="SSF88697">
    <property type="entry name" value="PUA domain-like"/>
    <property type="match status" value="1"/>
</dbReference>
<evidence type="ECO:0000256" key="3">
    <source>
        <dbReference type="ARBA" id="ARBA00022694"/>
    </source>
</evidence>
<comment type="similarity">
    <text evidence="2 5">Belongs to the pseudouridine synthase TruB family. Type 1 subfamily.</text>
</comment>
<dbReference type="Gene3D" id="2.30.130.10">
    <property type="entry name" value="PUA domain"/>
    <property type="match status" value="1"/>
</dbReference>
<comment type="function">
    <text evidence="5">Responsible for synthesis of pseudouridine from uracil-55 in the psi GC loop of transfer RNAs.</text>
</comment>
<dbReference type="Gene3D" id="3.30.2350.10">
    <property type="entry name" value="Pseudouridine synthase"/>
    <property type="match status" value="1"/>
</dbReference>
<dbReference type="OrthoDB" id="9802309at2"/>
<evidence type="ECO:0000313" key="9">
    <source>
        <dbReference type="EMBL" id="OKL55156.1"/>
    </source>
</evidence>